<dbReference type="RefSeq" id="WP_090214672.1">
    <property type="nucleotide sequence ID" value="NZ_FOYO01000001.1"/>
</dbReference>
<dbReference type="PANTHER" id="PTHR22911:SF6">
    <property type="entry name" value="SOLUTE CARRIER FAMILY 35 MEMBER G1"/>
    <property type="match status" value="1"/>
</dbReference>
<comment type="similarity">
    <text evidence="2">Belongs to the drug/metabolite transporter (DMT) superfamily. 10 TMS drug/metabolite exporter (DME) (TC 2.A.7.3) family.</text>
</comment>
<reference evidence="9" key="1">
    <citation type="submission" date="2016-10" db="EMBL/GenBank/DDBJ databases">
        <authorList>
            <person name="Varghese N."/>
            <person name="Submissions S."/>
        </authorList>
    </citation>
    <scope>NUCLEOTIDE SEQUENCE [LARGE SCALE GENOMIC DNA]</scope>
    <source>
        <strain evidence="9">DSM 26921</strain>
    </source>
</reference>
<sequence length="308" mass="32643">MTIEATSPEIVRHDPRQAAILAVFGMVSLSFIDNFVPVIARDIGLWQFHAYRSAMVLAALLPIAVLMGWRLQVRNWRAVAWRSFCISSAMILYFGAVASLPVAQVAAGLLTSPIFVLLISWGFYGAPIGRWRVLAVLLGFAGVMLVLRPSGGEVSALNFIPIGAGFLYALGAVATRQYCAKESEAVLVASFFAASGIWGALGLLALSGTATDPALDGFFGTGLQPWTAEAFLWTMAQGVVSLIGIAALFRAYLLAEASHVAVFEYAFLIAAGIWGYVLWGQVPDALALLGMACIIGAGIVIIKRSGAA</sequence>
<feature type="transmembrane region" description="Helical" evidence="6">
    <location>
        <begin position="46"/>
        <end position="67"/>
    </location>
</feature>
<feature type="transmembrane region" description="Helical" evidence="6">
    <location>
        <begin position="156"/>
        <end position="174"/>
    </location>
</feature>
<feature type="transmembrane region" description="Helical" evidence="6">
    <location>
        <begin position="260"/>
        <end position="279"/>
    </location>
</feature>
<evidence type="ECO:0000256" key="6">
    <source>
        <dbReference type="SAM" id="Phobius"/>
    </source>
</evidence>
<evidence type="ECO:0000256" key="3">
    <source>
        <dbReference type="ARBA" id="ARBA00022692"/>
    </source>
</evidence>
<feature type="transmembrane region" description="Helical" evidence="6">
    <location>
        <begin position="102"/>
        <end position="124"/>
    </location>
</feature>
<dbReference type="Pfam" id="PF00892">
    <property type="entry name" value="EamA"/>
    <property type="match status" value="1"/>
</dbReference>
<dbReference type="STRING" id="670154.SAMN04488002_1557"/>
<dbReference type="EMBL" id="FOYO01000001">
    <property type="protein sequence ID" value="SFR42193.1"/>
    <property type="molecule type" value="Genomic_DNA"/>
</dbReference>
<protein>
    <submittedName>
        <fullName evidence="8">EamA-like transporter family protein</fullName>
    </submittedName>
</protein>
<feature type="transmembrane region" description="Helical" evidence="6">
    <location>
        <begin position="79"/>
        <end position="96"/>
    </location>
</feature>
<dbReference type="SUPFAM" id="SSF103481">
    <property type="entry name" value="Multidrug resistance efflux transporter EmrE"/>
    <property type="match status" value="2"/>
</dbReference>
<keyword evidence="4 6" id="KW-1133">Transmembrane helix</keyword>
<proteinExistence type="inferred from homology"/>
<dbReference type="AlphaFoldDB" id="A0A1I6GIZ3"/>
<name>A0A1I6GIZ3_9RHOB</name>
<dbReference type="OrthoDB" id="7855875at2"/>
<feature type="transmembrane region" description="Helical" evidence="6">
    <location>
        <begin position="285"/>
        <end position="302"/>
    </location>
</feature>
<comment type="subcellular location">
    <subcellularLocation>
        <location evidence="1">Membrane</location>
        <topology evidence="1">Multi-pass membrane protein</topology>
    </subcellularLocation>
</comment>
<evidence type="ECO:0000259" key="7">
    <source>
        <dbReference type="Pfam" id="PF00892"/>
    </source>
</evidence>
<dbReference type="Proteomes" id="UP000199658">
    <property type="component" value="Unassembled WGS sequence"/>
</dbReference>
<feature type="transmembrane region" description="Helical" evidence="6">
    <location>
        <begin position="186"/>
        <end position="210"/>
    </location>
</feature>
<feature type="transmembrane region" description="Helical" evidence="6">
    <location>
        <begin position="131"/>
        <end position="150"/>
    </location>
</feature>
<evidence type="ECO:0000313" key="8">
    <source>
        <dbReference type="EMBL" id="SFR42193.1"/>
    </source>
</evidence>
<feature type="transmembrane region" description="Helical" evidence="6">
    <location>
        <begin position="20"/>
        <end position="40"/>
    </location>
</feature>
<dbReference type="GO" id="GO:0016020">
    <property type="term" value="C:membrane"/>
    <property type="evidence" value="ECO:0007669"/>
    <property type="project" value="UniProtKB-SubCell"/>
</dbReference>
<evidence type="ECO:0000256" key="5">
    <source>
        <dbReference type="ARBA" id="ARBA00023136"/>
    </source>
</evidence>
<evidence type="ECO:0000313" key="9">
    <source>
        <dbReference type="Proteomes" id="UP000199658"/>
    </source>
</evidence>
<dbReference type="InterPro" id="IPR037185">
    <property type="entry name" value="EmrE-like"/>
</dbReference>
<keyword evidence="5 6" id="KW-0472">Membrane</keyword>
<feature type="domain" description="EamA" evidence="7">
    <location>
        <begin position="18"/>
        <end position="147"/>
    </location>
</feature>
<feature type="transmembrane region" description="Helical" evidence="6">
    <location>
        <begin position="230"/>
        <end position="253"/>
    </location>
</feature>
<accession>A0A1I6GIZ3</accession>
<evidence type="ECO:0000256" key="4">
    <source>
        <dbReference type="ARBA" id="ARBA00022989"/>
    </source>
</evidence>
<organism evidence="8 9">
    <name type="scientific">Litoreibacter janthinus</name>
    <dbReference type="NCBI Taxonomy" id="670154"/>
    <lineage>
        <taxon>Bacteria</taxon>
        <taxon>Pseudomonadati</taxon>
        <taxon>Pseudomonadota</taxon>
        <taxon>Alphaproteobacteria</taxon>
        <taxon>Rhodobacterales</taxon>
        <taxon>Roseobacteraceae</taxon>
        <taxon>Litoreibacter</taxon>
    </lineage>
</organism>
<keyword evidence="9" id="KW-1185">Reference proteome</keyword>
<evidence type="ECO:0000256" key="2">
    <source>
        <dbReference type="ARBA" id="ARBA00009853"/>
    </source>
</evidence>
<evidence type="ECO:0000256" key="1">
    <source>
        <dbReference type="ARBA" id="ARBA00004141"/>
    </source>
</evidence>
<dbReference type="PANTHER" id="PTHR22911">
    <property type="entry name" value="ACYL-MALONYL CONDENSING ENZYME-RELATED"/>
    <property type="match status" value="1"/>
</dbReference>
<dbReference type="InterPro" id="IPR000620">
    <property type="entry name" value="EamA_dom"/>
</dbReference>
<keyword evidence="3 6" id="KW-0812">Transmembrane</keyword>
<gene>
    <name evidence="8" type="ORF">SAMN04488002_1557</name>
</gene>